<comment type="caution">
    <text evidence="1">The sequence shown here is derived from an EMBL/GenBank/DDBJ whole genome shotgun (WGS) entry which is preliminary data.</text>
</comment>
<sequence length="356" mass="42326">MKLQSLYDDYLNIKFNRNLTTVQTDSFKYVLCEDESSELFFNGYEDETFSAWISELQPRDPNYTAKPNWNPVLSKNFPQLNVYDELIFYYLLFTINATTSIIKINAYNGMNDFMKGYSFFQLSQLPSVTALNEKQQAELRDFFFFFYLYTHPVNEETLHSFSFRGQDLVHTRTGIRVGHYLSKYHDYYRDHLGNYMDQIGISSDEIDICKNLTEELLRTIEGKSKLVMPPEEGLEDLLQLINNVDLLLHKNIENKSEIFKVMAECLTIERSGPYRDHCFRMLLQNYVTYILYFNFDELNELVDYFSNTPLWCEKIINTIFTDAIFIQKIIRQNRIDITKYKNITDFFNESARNIYL</sequence>
<dbReference type="EMBL" id="JPVP01000056">
    <property type="protein sequence ID" value="KGR84576.1"/>
    <property type="molecule type" value="Genomic_DNA"/>
</dbReference>
<gene>
    <name evidence="1" type="ORF">CD32_13490</name>
</gene>
<evidence type="ECO:0000313" key="2">
    <source>
        <dbReference type="Proteomes" id="UP000030437"/>
    </source>
</evidence>
<accession>A0A0A3III0</accession>
<protein>
    <submittedName>
        <fullName evidence="1">Uncharacterized protein</fullName>
    </submittedName>
</protein>
<organism evidence="1 2">
    <name type="scientific">Lysinibacillus odysseyi 34hs-1 = NBRC 100172</name>
    <dbReference type="NCBI Taxonomy" id="1220589"/>
    <lineage>
        <taxon>Bacteria</taxon>
        <taxon>Bacillati</taxon>
        <taxon>Bacillota</taxon>
        <taxon>Bacilli</taxon>
        <taxon>Bacillales</taxon>
        <taxon>Bacillaceae</taxon>
        <taxon>Lysinibacillus</taxon>
    </lineage>
</organism>
<dbReference type="AlphaFoldDB" id="A0A0A3III0"/>
<dbReference type="OrthoDB" id="6446081at2"/>
<proteinExistence type="predicted"/>
<dbReference type="Proteomes" id="UP000030437">
    <property type="component" value="Unassembled WGS sequence"/>
</dbReference>
<name>A0A0A3III0_9BACI</name>
<dbReference type="RefSeq" id="WP_036155367.1">
    <property type="nucleotide sequence ID" value="NZ_AVCX01000005.1"/>
</dbReference>
<reference evidence="1 2" key="1">
    <citation type="submission" date="2014-02" db="EMBL/GenBank/DDBJ databases">
        <title>Draft genome sequence of Lysinibacillus odysseyi NBRC 100172.</title>
        <authorList>
            <person name="Zhang F."/>
            <person name="Wang G."/>
            <person name="Zhang L."/>
        </authorList>
    </citation>
    <scope>NUCLEOTIDE SEQUENCE [LARGE SCALE GENOMIC DNA]</scope>
    <source>
        <strain evidence="1 2">NBRC 100172</strain>
    </source>
</reference>
<dbReference type="eggNOG" id="ENOG50335NY">
    <property type="taxonomic scope" value="Bacteria"/>
</dbReference>
<evidence type="ECO:0000313" key="1">
    <source>
        <dbReference type="EMBL" id="KGR84576.1"/>
    </source>
</evidence>
<keyword evidence="2" id="KW-1185">Reference proteome</keyword>